<dbReference type="GO" id="GO:0003677">
    <property type="term" value="F:DNA binding"/>
    <property type="evidence" value="ECO:0007669"/>
    <property type="project" value="UniProtKB-KW"/>
</dbReference>
<dbReference type="InterPro" id="IPR028082">
    <property type="entry name" value="Peripla_BP_I"/>
</dbReference>
<dbReference type="InterPro" id="IPR046335">
    <property type="entry name" value="LacI/GalR-like_sensor"/>
</dbReference>
<dbReference type="EMBL" id="BAABBV010000001">
    <property type="protein sequence ID" value="GAA4159850.1"/>
    <property type="molecule type" value="Genomic_DNA"/>
</dbReference>
<keyword evidence="3" id="KW-0804">Transcription</keyword>
<dbReference type="PANTHER" id="PTHR30146:SF109">
    <property type="entry name" value="HTH-TYPE TRANSCRIPTIONAL REGULATOR GALS"/>
    <property type="match status" value="1"/>
</dbReference>
<dbReference type="SUPFAM" id="SSF53822">
    <property type="entry name" value="Periplasmic binding protein-like I"/>
    <property type="match status" value="1"/>
</dbReference>
<protein>
    <submittedName>
        <fullName evidence="5">LacI family DNA-binding transcriptional regulator</fullName>
    </submittedName>
</protein>
<dbReference type="PANTHER" id="PTHR30146">
    <property type="entry name" value="LACI-RELATED TRANSCRIPTIONAL REPRESSOR"/>
    <property type="match status" value="1"/>
</dbReference>
<gene>
    <name evidence="5" type="ORF">GCM10022286_14960</name>
</gene>
<evidence type="ECO:0000313" key="5">
    <source>
        <dbReference type="EMBL" id="GAA4159850.1"/>
    </source>
</evidence>
<name>A0ABP7ZJ94_9MICO</name>
<evidence type="ECO:0000256" key="1">
    <source>
        <dbReference type="ARBA" id="ARBA00023015"/>
    </source>
</evidence>
<dbReference type="Gene3D" id="1.10.260.40">
    <property type="entry name" value="lambda repressor-like DNA-binding domains"/>
    <property type="match status" value="1"/>
</dbReference>
<dbReference type="InterPro" id="IPR000843">
    <property type="entry name" value="HTH_LacI"/>
</dbReference>
<dbReference type="CDD" id="cd01392">
    <property type="entry name" value="HTH_LacI"/>
    <property type="match status" value="1"/>
</dbReference>
<feature type="domain" description="HTH lacI-type" evidence="4">
    <location>
        <begin position="10"/>
        <end position="64"/>
    </location>
</feature>
<dbReference type="Pfam" id="PF00356">
    <property type="entry name" value="LacI"/>
    <property type="match status" value="1"/>
</dbReference>
<keyword evidence="1" id="KW-0805">Transcription regulation</keyword>
<keyword evidence="6" id="KW-1185">Reference proteome</keyword>
<organism evidence="5 6">
    <name type="scientific">Gryllotalpicola daejeonensis</name>
    <dbReference type="NCBI Taxonomy" id="993087"/>
    <lineage>
        <taxon>Bacteria</taxon>
        <taxon>Bacillati</taxon>
        <taxon>Actinomycetota</taxon>
        <taxon>Actinomycetes</taxon>
        <taxon>Micrococcales</taxon>
        <taxon>Microbacteriaceae</taxon>
        <taxon>Gryllotalpicola</taxon>
    </lineage>
</organism>
<dbReference type="SUPFAM" id="SSF47413">
    <property type="entry name" value="lambda repressor-like DNA-binding domains"/>
    <property type="match status" value="1"/>
</dbReference>
<evidence type="ECO:0000256" key="3">
    <source>
        <dbReference type="ARBA" id="ARBA00023163"/>
    </source>
</evidence>
<evidence type="ECO:0000256" key="2">
    <source>
        <dbReference type="ARBA" id="ARBA00023125"/>
    </source>
</evidence>
<dbReference type="SMART" id="SM00354">
    <property type="entry name" value="HTH_LACI"/>
    <property type="match status" value="1"/>
</dbReference>
<dbReference type="InterPro" id="IPR010982">
    <property type="entry name" value="Lambda_DNA-bd_dom_sf"/>
</dbReference>
<evidence type="ECO:0000313" key="6">
    <source>
        <dbReference type="Proteomes" id="UP001415169"/>
    </source>
</evidence>
<reference evidence="5" key="1">
    <citation type="journal article" date="2014" name="Int. J. Syst. Evol. Microbiol.">
        <title>Complete genome of a new Firmicutes species belonging to the dominant human colonic microbiota ('Ruminococcus bicirculans') reveals two chromosomes and a selective capacity to utilize plant glucans.</title>
        <authorList>
            <consortium name="NISC Comparative Sequencing Program"/>
            <person name="Wegmann U."/>
            <person name="Louis P."/>
            <person name="Goesmann A."/>
            <person name="Henrissat B."/>
            <person name="Duncan S.H."/>
            <person name="Flint H.J."/>
        </authorList>
    </citation>
    <scope>NUCLEOTIDE SEQUENCE</scope>
    <source>
        <strain evidence="5">JCM 17590</strain>
    </source>
</reference>
<dbReference type="Pfam" id="PF13377">
    <property type="entry name" value="Peripla_BP_3"/>
    <property type="match status" value="1"/>
</dbReference>
<dbReference type="PROSITE" id="PS50932">
    <property type="entry name" value="HTH_LACI_2"/>
    <property type="match status" value="1"/>
</dbReference>
<comment type="caution">
    <text evidence="5">The sequence shown here is derived from an EMBL/GenBank/DDBJ whole genome shotgun (WGS) entry which is preliminary data.</text>
</comment>
<reference evidence="5" key="2">
    <citation type="submission" date="2023-12" db="EMBL/GenBank/DDBJ databases">
        <authorList>
            <person name="Sun Q."/>
            <person name="Inoue M."/>
        </authorList>
    </citation>
    <scope>NUCLEOTIDE SEQUENCE</scope>
    <source>
        <strain evidence="5">JCM 17590</strain>
    </source>
</reference>
<accession>A0ABP7ZJ94</accession>
<dbReference type="Proteomes" id="UP001415169">
    <property type="component" value="Unassembled WGS sequence"/>
</dbReference>
<evidence type="ECO:0000259" key="4">
    <source>
        <dbReference type="PROSITE" id="PS50932"/>
    </source>
</evidence>
<sequence length="349" mass="37078">MNQDRPAKSATRAEVAQRAGVSTAVVSYVLTGAKRVSSATEARVRAAIDELGYRPNGTARALRTGRSSMLGIVIPDIGNPYFAEFVREFERAVAGRNFAITVASSHGDPEEELRLVESLRGRAVDGLAVASVVHAARRAEVHGAGGPIVWIDAFDPEPGSFTVGADAETGARSLVEHLIAVHDRRNIAIVLAPSRRPGIEPREVGWRSALRAAGLPDGPIELVDDWTREFGAGAGRRLFTRPDRPDAIFAASDFLGIGLLSAAAELGVSIPDDVPVVSYDGTAESEFSIPKLTTYRQPVARMARATADALIDAVPTDSRHLVFPGELVIRRSCGCTTATAHEPLTTGDS</sequence>
<dbReference type="RefSeq" id="WP_344791132.1">
    <property type="nucleotide sequence ID" value="NZ_BAABBV010000001.1"/>
</dbReference>
<dbReference type="Gene3D" id="3.40.50.2300">
    <property type="match status" value="2"/>
</dbReference>
<proteinExistence type="predicted"/>
<dbReference type="CDD" id="cd06267">
    <property type="entry name" value="PBP1_LacI_sugar_binding-like"/>
    <property type="match status" value="1"/>
</dbReference>
<keyword evidence="2 5" id="KW-0238">DNA-binding</keyword>